<dbReference type="InterPro" id="IPR046450">
    <property type="entry name" value="PA_dom_sf"/>
</dbReference>
<evidence type="ECO:0000256" key="4">
    <source>
        <dbReference type="ARBA" id="ARBA00022967"/>
    </source>
</evidence>
<gene>
    <name evidence="7" type="ORF">EDS130_LOCUS21511</name>
</gene>
<keyword evidence="2" id="KW-0813">Transport</keyword>
<dbReference type="Gene3D" id="3.40.630.10">
    <property type="entry name" value="Zn peptidases"/>
    <property type="match status" value="1"/>
</dbReference>
<dbReference type="PANTHER" id="PTHR10404">
    <property type="entry name" value="N-ACETYLATED-ALPHA-LINKED ACIDIC DIPEPTIDASE"/>
    <property type="match status" value="1"/>
</dbReference>
<evidence type="ECO:0000313" key="8">
    <source>
        <dbReference type="Proteomes" id="UP000663852"/>
    </source>
</evidence>
<keyword evidence="5" id="KW-0812">Transmembrane</keyword>
<dbReference type="Gene3D" id="3.50.30.30">
    <property type="match status" value="1"/>
</dbReference>
<feature type="transmembrane region" description="Helical" evidence="5">
    <location>
        <begin position="430"/>
        <end position="448"/>
    </location>
</feature>
<keyword evidence="4" id="KW-1278">Translocase</keyword>
<organism evidence="7 8">
    <name type="scientific">Adineta ricciae</name>
    <name type="common">Rotifer</name>
    <dbReference type="NCBI Taxonomy" id="249248"/>
    <lineage>
        <taxon>Eukaryota</taxon>
        <taxon>Metazoa</taxon>
        <taxon>Spiralia</taxon>
        <taxon>Gnathifera</taxon>
        <taxon>Rotifera</taxon>
        <taxon>Eurotatoria</taxon>
        <taxon>Bdelloidea</taxon>
        <taxon>Adinetida</taxon>
        <taxon>Adinetidae</taxon>
        <taxon>Adineta</taxon>
    </lineage>
</organism>
<feature type="transmembrane region" description="Helical" evidence="5">
    <location>
        <begin position="390"/>
        <end position="410"/>
    </location>
</feature>
<evidence type="ECO:0000259" key="6">
    <source>
        <dbReference type="Pfam" id="PF16185"/>
    </source>
</evidence>
<evidence type="ECO:0000256" key="2">
    <source>
        <dbReference type="ARBA" id="ARBA00022448"/>
    </source>
</evidence>
<evidence type="ECO:0000256" key="1">
    <source>
        <dbReference type="ARBA" id="ARBA00004651"/>
    </source>
</evidence>
<evidence type="ECO:0000256" key="3">
    <source>
        <dbReference type="ARBA" id="ARBA00022475"/>
    </source>
</evidence>
<accession>A0A814R6N8</accession>
<feature type="transmembrane region" description="Helical" evidence="5">
    <location>
        <begin position="16"/>
        <end position="34"/>
    </location>
</feature>
<dbReference type="GO" id="GO:0005886">
    <property type="term" value="C:plasma membrane"/>
    <property type="evidence" value="ECO:0007669"/>
    <property type="project" value="UniProtKB-SubCell"/>
</dbReference>
<comment type="subcellular location">
    <subcellularLocation>
        <location evidence="1">Cell membrane</location>
        <topology evidence="1">Multi-pass membrane protein</topology>
    </subcellularLocation>
</comment>
<comment type="caution">
    <text evidence="7">The sequence shown here is derived from an EMBL/GenBank/DDBJ whole genome shotgun (WGS) entry which is preliminary data.</text>
</comment>
<reference evidence="7" key="1">
    <citation type="submission" date="2021-02" db="EMBL/GenBank/DDBJ databases">
        <authorList>
            <person name="Nowell W R."/>
        </authorList>
    </citation>
    <scope>NUCLEOTIDE SEQUENCE</scope>
</reference>
<evidence type="ECO:0000313" key="7">
    <source>
        <dbReference type="EMBL" id="CAF1129722.1"/>
    </source>
</evidence>
<protein>
    <recommendedName>
        <fullName evidence="6">ATP-binding cassette sub-family B member 6 N-terminal five TM domain-containing protein</fullName>
    </recommendedName>
</protein>
<keyword evidence="5" id="KW-0472">Membrane</keyword>
<dbReference type="InterPro" id="IPR039373">
    <property type="entry name" value="Peptidase_M28B"/>
</dbReference>
<dbReference type="AlphaFoldDB" id="A0A814R6N8"/>
<dbReference type="PANTHER" id="PTHR10404:SF77">
    <property type="entry name" value="GLUTAMATE CARBOXYPEPTIDASE 2 HOMOLOG"/>
    <property type="match status" value="1"/>
</dbReference>
<keyword evidence="5" id="KW-1133">Transmembrane helix</keyword>
<dbReference type="GO" id="GO:0004180">
    <property type="term" value="F:carboxypeptidase activity"/>
    <property type="evidence" value="ECO:0007669"/>
    <property type="project" value="TreeGrafter"/>
</dbReference>
<dbReference type="InterPro" id="IPR032410">
    <property type="entry name" value="ABCB6_N"/>
</dbReference>
<dbReference type="Proteomes" id="UP000663852">
    <property type="component" value="Unassembled WGS sequence"/>
</dbReference>
<feature type="transmembrane region" description="Helical" evidence="5">
    <location>
        <begin position="356"/>
        <end position="378"/>
    </location>
</feature>
<dbReference type="SUPFAM" id="SSF52025">
    <property type="entry name" value="PA domain"/>
    <property type="match status" value="1"/>
</dbReference>
<proteinExistence type="predicted"/>
<name>A0A814R6N8_ADIRI</name>
<dbReference type="Pfam" id="PF16185">
    <property type="entry name" value="MTABC_N"/>
    <property type="match status" value="1"/>
</dbReference>
<evidence type="ECO:0000256" key="5">
    <source>
        <dbReference type="SAM" id="Phobius"/>
    </source>
</evidence>
<dbReference type="EMBL" id="CAJNOJ010000109">
    <property type="protein sequence ID" value="CAF1129722.1"/>
    <property type="molecule type" value="Genomic_DNA"/>
</dbReference>
<sequence>MYIHLQLLYGKSGRDVLIYPFLLGSASTVVIMLYRMSQEAERTRLTTPDINQQRFNVDLSIQIKLSESLTTSNFVNMSSVDSEDNAANKLLETWRSLSPSLDRVNKFSYDVMLSKYVESSAWNGIQLLDGQNNTELLKIDRLSTNELISFSSLMKSGTVDGKFVYYVNYGRQEDFAYIFKHRIGIREPEKSVVFMRRRPSVISQTEQIYQAIYYGFGGLVLFDDNVDQQIVTNNRHTFFEEWRRYLAMQDRDDYLNGRLKNTNHSICVLTLSYDDVQRIFGSLQPDSNQWSTPPLEWHNQSTLMKIGGPLTTIKLRLVVNVEQVKVELPVVMILIQYIFYKRFGFKIEREYIDASVLYSIQIVLTVLLACEPILLYATETTAFGKSKLPGYTIFRCVLRTAVWLFSLIILRIERTKTMPTSQTRGHGLTLLTFWCIAVLIELCTLISYRSSCKSG</sequence>
<keyword evidence="3" id="KW-1003">Cell membrane</keyword>
<feature type="domain" description="ATP-binding cassette sub-family B member 6 N-terminal five TM" evidence="6">
    <location>
        <begin position="327"/>
        <end position="450"/>
    </location>
</feature>